<name>A0ABV4I4Q2_9ACTN</name>
<protein>
    <recommendedName>
        <fullName evidence="4">DUF2530 domain-containing protein</fullName>
    </recommendedName>
</protein>
<keyword evidence="3" id="KW-1185">Reference proteome</keyword>
<reference evidence="2 3" key="1">
    <citation type="submission" date="2024-07" db="EMBL/GenBank/DDBJ databases">
        <authorList>
            <person name="Thanompreechachai J."/>
            <person name="Duangmal K."/>
        </authorList>
    </citation>
    <scope>NUCLEOTIDE SEQUENCE [LARGE SCALE GENOMIC DNA]</scope>
    <source>
        <strain evidence="2 3">TBRC 1896</strain>
    </source>
</reference>
<feature type="transmembrane region" description="Helical" evidence="1">
    <location>
        <begin position="51"/>
        <end position="73"/>
    </location>
</feature>
<dbReference type="EMBL" id="JBGGTQ010000007">
    <property type="protein sequence ID" value="MEZ0493651.1"/>
    <property type="molecule type" value="Genomic_DNA"/>
</dbReference>
<evidence type="ECO:0008006" key="4">
    <source>
        <dbReference type="Google" id="ProtNLM"/>
    </source>
</evidence>
<evidence type="ECO:0000313" key="2">
    <source>
        <dbReference type="EMBL" id="MEZ0493651.1"/>
    </source>
</evidence>
<keyword evidence="1" id="KW-0812">Transmembrane</keyword>
<sequence>MRAIFSGRRRHAYAELRTVDGVPVGREDNVMRDGDLVRDDANEAPRTVRDWVISGVLDALGFVVIALVLRIWWSWADALTWSLVGIVGWIGVDVYSDVRRRQRRRTRDM</sequence>
<gene>
    <name evidence="2" type="ORF">AB2L28_15535</name>
</gene>
<evidence type="ECO:0000256" key="1">
    <source>
        <dbReference type="SAM" id="Phobius"/>
    </source>
</evidence>
<comment type="caution">
    <text evidence="2">The sequence shown here is derived from an EMBL/GenBank/DDBJ whole genome shotgun (WGS) entry which is preliminary data.</text>
</comment>
<keyword evidence="1" id="KW-1133">Transmembrane helix</keyword>
<accession>A0ABV4I4Q2</accession>
<dbReference type="Proteomes" id="UP001566476">
    <property type="component" value="Unassembled WGS sequence"/>
</dbReference>
<evidence type="ECO:0000313" key="3">
    <source>
        <dbReference type="Proteomes" id="UP001566476"/>
    </source>
</evidence>
<proteinExistence type="predicted"/>
<feature type="transmembrane region" description="Helical" evidence="1">
    <location>
        <begin position="79"/>
        <end position="98"/>
    </location>
</feature>
<keyword evidence="1" id="KW-0472">Membrane</keyword>
<dbReference type="RefSeq" id="WP_370719890.1">
    <property type="nucleotide sequence ID" value="NZ_JBGGTQ010000007.1"/>
</dbReference>
<organism evidence="2 3">
    <name type="scientific">Kineococcus mangrovi</name>
    <dbReference type="NCBI Taxonomy" id="1660183"/>
    <lineage>
        <taxon>Bacteria</taxon>
        <taxon>Bacillati</taxon>
        <taxon>Actinomycetota</taxon>
        <taxon>Actinomycetes</taxon>
        <taxon>Kineosporiales</taxon>
        <taxon>Kineosporiaceae</taxon>
        <taxon>Kineococcus</taxon>
    </lineage>
</organism>